<dbReference type="PANTHER" id="PTHR30173">
    <property type="entry name" value="SIGMA 19 FACTOR"/>
    <property type="match status" value="1"/>
</dbReference>
<gene>
    <name evidence="8" type="ORF">GCM10022222_57110</name>
</gene>
<dbReference type="Proteomes" id="UP001500689">
    <property type="component" value="Unassembled WGS sequence"/>
</dbReference>
<dbReference type="InterPro" id="IPR013249">
    <property type="entry name" value="RNA_pol_sigma70_r4_t2"/>
</dbReference>
<evidence type="ECO:0000256" key="5">
    <source>
        <dbReference type="ARBA" id="ARBA00023163"/>
    </source>
</evidence>
<dbReference type="SUPFAM" id="SSF88946">
    <property type="entry name" value="Sigma2 domain of RNA polymerase sigma factors"/>
    <property type="match status" value="1"/>
</dbReference>
<evidence type="ECO:0000313" key="9">
    <source>
        <dbReference type="Proteomes" id="UP001500689"/>
    </source>
</evidence>
<organism evidence="8 9">
    <name type="scientific">Amycolatopsis ultiminotia</name>
    <dbReference type="NCBI Taxonomy" id="543629"/>
    <lineage>
        <taxon>Bacteria</taxon>
        <taxon>Bacillati</taxon>
        <taxon>Actinomycetota</taxon>
        <taxon>Actinomycetes</taxon>
        <taxon>Pseudonocardiales</taxon>
        <taxon>Pseudonocardiaceae</taxon>
        <taxon>Amycolatopsis</taxon>
    </lineage>
</organism>
<protein>
    <submittedName>
        <fullName evidence="8">Sigma-70 family RNA polymerase sigma factor</fullName>
    </submittedName>
</protein>
<dbReference type="InterPro" id="IPR007627">
    <property type="entry name" value="RNA_pol_sigma70_r2"/>
</dbReference>
<dbReference type="Gene3D" id="1.10.1740.10">
    <property type="match status" value="1"/>
</dbReference>
<evidence type="ECO:0000259" key="6">
    <source>
        <dbReference type="Pfam" id="PF04542"/>
    </source>
</evidence>
<evidence type="ECO:0000259" key="7">
    <source>
        <dbReference type="Pfam" id="PF08281"/>
    </source>
</evidence>
<evidence type="ECO:0000256" key="2">
    <source>
        <dbReference type="ARBA" id="ARBA00011344"/>
    </source>
</evidence>
<dbReference type="RefSeq" id="WP_344865258.1">
    <property type="nucleotide sequence ID" value="NZ_BAAAZN010000013.1"/>
</dbReference>
<comment type="subunit">
    <text evidence="2">Interacts transiently with the RNA polymerase catalytic core formed by RpoA, RpoB, RpoC and RpoZ (2 alpha, 1 beta, 1 beta' and 1 omega subunit) to form the RNA polymerase holoenzyme that can initiate transcription.</text>
</comment>
<evidence type="ECO:0000256" key="4">
    <source>
        <dbReference type="ARBA" id="ARBA00023082"/>
    </source>
</evidence>
<keyword evidence="5" id="KW-0804">Transcription</keyword>
<name>A0ABP6XFF3_9PSEU</name>
<comment type="similarity">
    <text evidence="1">Belongs to the sigma-70 factor family. ECF subfamily.</text>
</comment>
<proteinExistence type="inferred from homology"/>
<evidence type="ECO:0000256" key="3">
    <source>
        <dbReference type="ARBA" id="ARBA00023015"/>
    </source>
</evidence>
<accession>A0ABP6XFF3</accession>
<dbReference type="SUPFAM" id="SSF88659">
    <property type="entry name" value="Sigma3 and sigma4 domains of RNA polymerase sigma factors"/>
    <property type="match status" value="1"/>
</dbReference>
<dbReference type="InterPro" id="IPR014284">
    <property type="entry name" value="RNA_pol_sigma-70_dom"/>
</dbReference>
<evidence type="ECO:0000313" key="8">
    <source>
        <dbReference type="EMBL" id="GAA3565887.1"/>
    </source>
</evidence>
<dbReference type="Gene3D" id="3.10.450.50">
    <property type="match status" value="1"/>
</dbReference>
<dbReference type="InterPro" id="IPR036388">
    <property type="entry name" value="WH-like_DNA-bd_sf"/>
</dbReference>
<dbReference type="Gene3D" id="1.10.10.10">
    <property type="entry name" value="Winged helix-like DNA-binding domain superfamily/Winged helix DNA-binding domain"/>
    <property type="match status" value="1"/>
</dbReference>
<dbReference type="EMBL" id="BAAAZN010000013">
    <property type="protein sequence ID" value="GAA3565887.1"/>
    <property type="molecule type" value="Genomic_DNA"/>
</dbReference>
<keyword evidence="3" id="KW-0805">Transcription regulation</keyword>
<dbReference type="InterPro" id="IPR052704">
    <property type="entry name" value="ECF_Sigma-70_Domain"/>
</dbReference>
<keyword evidence="9" id="KW-1185">Reference proteome</keyword>
<dbReference type="NCBIfam" id="TIGR02937">
    <property type="entry name" value="sigma70-ECF"/>
    <property type="match status" value="1"/>
</dbReference>
<dbReference type="PANTHER" id="PTHR30173:SF43">
    <property type="entry name" value="ECF RNA POLYMERASE SIGMA FACTOR SIGI-RELATED"/>
    <property type="match status" value="1"/>
</dbReference>
<reference evidence="9" key="1">
    <citation type="journal article" date="2019" name="Int. J. Syst. Evol. Microbiol.">
        <title>The Global Catalogue of Microorganisms (GCM) 10K type strain sequencing project: providing services to taxonomists for standard genome sequencing and annotation.</title>
        <authorList>
            <consortium name="The Broad Institute Genomics Platform"/>
            <consortium name="The Broad Institute Genome Sequencing Center for Infectious Disease"/>
            <person name="Wu L."/>
            <person name="Ma J."/>
        </authorList>
    </citation>
    <scope>NUCLEOTIDE SEQUENCE [LARGE SCALE GENOMIC DNA]</scope>
    <source>
        <strain evidence="9">JCM 16898</strain>
    </source>
</reference>
<keyword evidence="4" id="KW-0731">Sigma factor</keyword>
<feature type="domain" description="RNA polymerase sigma factor 70 region 4 type 2" evidence="7">
    <location>
        <begin position="101"/>
        <end position="150"/>
    </location>
</feature>
<dbReference type="InterPro" id="IPR013325">
    <property type="entry name" value="RNA_pol_sigma_r2"/>
</dbReference>
<dbReference type="InterPro" id="IPR013324">
    <property type="entry name" value="RNA_pol_sigma_r3/r4-like"/>
</dbReference>
<dbReference type="Pfam" id="PF04542">
    <property type="entry name" value="Sigma70_r2"/>
    <property type="match status" value="1"/>
</dbReference>
<dbReference type="InterPro" id="IPR032710">
    <property type="entry name" value="NTF2-like_dom_sf"/>
</dbReference>
<dbReference type="SUPFAM" id="SSF54427">
    <property type="entry name" value="NTF2-like"/>
    <property type="match status" value="1"/>
</dbReference>
<dbReference type="Pfam" id="PF08281">
    <property type="entry name" value="Sigma70_r4_2"/>
    <property type="match status" value="1"/>
</dbReference>
<evidence type="ECO:0000256" key="1">
    <source>
        <dbReference type="ARBA" id="ARBA00010641"/>
    </source>
</evidence>
<sequence length="287" mass="30318">MSDHDRLARGFEAQRPRLHALAYRMLGSAAEAEDAVQEAWLRLGRAPEPGNLAGWLTTVVSRLCLDILRARRETPVEQIPETAARNAPEDEIVLAGEVGRALLVVLDRLAPAERIAFVLHDLFAVPFDAIGPILDRTPATAKKLASRARGRVRGTPAVPAADLARHQEVVTAFLAAARGGDLGTLLDVLAPEVVRHADPAALPPGVPAVLRGRADVARGTRTFAGRAAFAEPALIDGDAGLVLAPAGRLVGLLKIEVRAHRVVAYEVVAEPARLAASTIALLTGNAV</sequence>
<comment type="caution">
    <text evidence="8">The sequence shown here is derived from an EMBL/GenBank/DDBJ whole genome shotgun (WGS) entry which is preliminary data.</text>
</comment>
<feature type="domain" description="RNA polymerase sigma-70 region 2" evidence="6">
    <location>
        <begin position="12"/>
        <end position="72"/>
    </location>
</feature>